<sequence length="355" mass="39650">MISPYAPNETATTIFLEQTFIAEDVVTGTGYGIQLMLYLGCARFLWSQRGIGKLQPMLLLAYITVLVLVETVFVAVQARTIQGTLSLQYNLRQYTDGPSHVADMYVDNRNYPGGPWQYFLATQYLPENVLFIATLFTATFLSDALVLWRCWVIWSASGSRLIACLVVAFPIICLVASFVVGVLWARESSKPGLSLYSELPINLGTSYYALSLGVNVFLTFLIAARLIFYRRRVSAALPSDDGRSYVSLATIFVESAALYSVCAFLFLVTYAIQSPMNQVFLGMTNTGQQIATYLIIYRVAEGHDFGRRTLQSNGRSRRWESHSITPATHIPLTLTRTDRATREGSLTHEAMMDLK</sequence>
<feature type="transmembrane region" description="Helical" evidence="1">
    <location>
        <begin position="129"/>
        <end position="154"/>
    </location>
</feature>
<keyword evidence="3" id="KW-1185">Reference proteome</keyword>
<dbReference type="InParanoid" id="A0A165DY45"/>
<dbReference type="EMBL" id="KV426181">
    <property type="protein sequence ID" value="KZV85634.1"/>
    <property type="molecule type" value="Genomic_DNA"/>
</dbReference>
<feature type="transmembrane region" description="Helical" evidence="1">
    <location>
        <begin position="248"/>
        <end position="272"/>
    </location>
</feature>
<feature type="transmembrane region" description="Helical" evidence="1">
    <location>
        <begin position="205"/>
        <end position="228"/>
    </location>
</feature>
<gene>
    <name evidence="2" type="ORF">EXIGLDRAFT_622821</name>
</gene>
<dbReference type="AlphaFoldDB" id="A0A165DY45"/>
<feature type="transmembrane region" description="Helical" evidence="1">
    <location>
        <begin position="58"/>
        <end position="78"/>
    </location>
</feature>
<evidence type="ECO:0000313" key="2">
    <source>
        <dbReference type="EMBL" id="KZV85634.1"/>
    </source>
</evidence>
<organism evidence="2 3">
    <name type="scientific">Exidia glandulosa HHB12029</name>
    <dbReference type="NCBI Taxonomy" id="1314781"/>
    <lineage>
        <taxon>Eukaryota</taxon>
        <taxon>Fungi</taxon>
        <taxon>Dikarya</taxon>
        <taxon>Basidiomycota</taxon>
        <taxon>Agaricomycotina</taxon>
        <taxon>Agaricomycetes</taxon>
        <taxon>Auriculariales</taxon>
        <taxon>Exidiaceae</taxon>
        <taxon>Exidia</taxon>
    </lineage>
</organism>
<dbReference type="OrthoDB" id="2641762at2759"/>
<keyword evidence="1" id="KW-0812">Transmembrane</keyword>
<feature type="transmembrane region" description="Helical" evidence="1">
    <location>
        <begin position="25"/>
        <end position="46"/>
    </location>
</feature>
<reference evidence="2 3" key="1">
    <citation type="journal article" date="2016" name="Mol. Biol. Evol.">
        <title>Comparative Genomics of Early-Diverging Mushroom-Forming Fungi Provides Insights into the Origins of Lignocellulose Decay Capabilities.</title>
        <authorList>
            <person name="Nagy L.G."/>
            <person name="Riley R."/>
            <person name="Tritt A."/>
            <person name="Adam C."/>
            <person name="Daum C."/>
            <person name="Floudas D."/>
            <person name="Sun H."/>
            <person name="Yadav J.S."/>
            <person name="Pangilinan J."/>
            <person name="Larsson K.H."/>
            <person name="Matsuura K."/>
            <person name="Barry K."/>
            <person name="Labutti K."/>
            <person name="Kuo R."/>
            <person name="Ohm R.A."/>
            <person name="Bhattacharya S.S."/>
            <person name="Shirouzu T."/>
            <person name="Yoshinaga Y."/>
            <person name="Martin F.M."/>
            <person name="Grigoriev I.V."/>
            <person name="Hibbett D.S."/>
        </authorList>
    </citation>
    <scope>NUCLEOTIDE SEQUENCE [LARGE SCALE GENOMIC DNA]</scope>
    <source>
        <strain evidence="2 3">HHB12029</strain>
    </source>
</reference>
<proteinExistence type="predicted"/>
<dbReference type="Proteomes" id="UP000077266">
    <property type="component" value="Unassembled WGS sequence"/>
</dbReference>
<keyword evidence="1" id="KW-1133">Transmembrane helix</keyword>
<accession>A0A165DY45</accession>
<evidence type="ECO:0000313" key="3">
    <source>
        <dbReference type="Proteomes" id="UP000077266"/>
    </source>
</evidence>
<keyword evidence="1" id="KW-0472">Membrane</keyword>
<name>A0A165DY45_EXIGL</name>
<protein>
    <submittedName>
        <fullName evidence="2">Uncharacterized protein</fullName>
    </submittedName>
</protein>
<feature type="transmembrane region" description="Helical" evidence="1">
    <location>
        <begin position="161"/>
        <end position="185"/>
    </location>
</feature>
<evidence type="ECO:0000256" key="1">
    <source>
        <dbReference type="SAM" id="Phobius"/>
    </source>
</evidence>